<keyword evidence="5" id="KW-1185">Reference proteome</keyword>
<gene>
    <name evidence="6" type="primary">LOC111437878</name>
</gene>
<comment type="subcellular location">
    <subcellularLocation>
        <location evidence="1">Nucleus</location>
    </subcellularLocation>
</comment>
<dbReference type="InterPro" id="IPR011257">
    <property type="entry name" value="DNA_glycosylase"/>
</dbReference>
<feature type="region of interest" description="Disordered" evidence="3">
    <location>
        <begin position="39"/>
        <end position="59"/>
    </location>
</feature>
<name>A0A6J1EZJ4_CUCMO</name>
<dbReference type="GO" id="GO:0005634">
    <property type="term" value="C:nucleus"/>
    <property type="evidence" value="ECO:0007669"/>
    <property type="project" value="UniProtKB-SubCell"/>
</dbReference>
<feature type="compositionally biased region" description="Polar residues" evidence="3">
    <location>
        <begin position="45"/>
        <end position="54"/>
    </location>
</feature>
<feature type="region of interest" description="Disordered" evidence="3">
    <location>
        <begin position="109"/>
        <end position="130"/>
    </location>
</feature>
<evidence type="ECO:0000256" key="3">
    <source>
        <dbReference type="SAM" id="MobiDB-lite"/>
    </source>
</evidence>
<dbReference type="AlphaFoldDB" id="A0A6J1EZJ4"/>
<keyword evidence="2" id="KW-0539">Nucleus</keyword>
<feature type="compositionally biased region" description="Basic and acidic residues" evidence="3">
    <location>
        <begin position="193"/>
        <end position="205"/>
    </location>
</feature>
<feature type="compositionally biased region" description="Acidic residues" evidence="3">
    <location>
        <begin position="232"/>
        <end position="241"/>
    </location>
</feature>
<accession>A0A6J1EZJ4</accession>
<dbReference type="GO" id="GO:0003824">
    <property type="term" value="F:catalytic activity"/>
    <property type="evidence" value="ECO:0007669"/>
    <property type="project" value="InterPro"/>
</dbReference>
<proteinExistence type="predicted"/>
<feature type="compositionally biased region" description="Polar residues" evidence="3">
    <location>
        <begin position="181"/>
        <end position="191"/>
    </location>
</feature>
<feature type="compositionally biased region" description="Basic residues" evidence="3">
    <location>
        <begin position="248"/>
        <end position="261"/>
    </location>
</feature>
<dbReference type="GO" id="GO:0006284">
    <property type="term" value="P:base-excision repair"/>
    <property type="evidence" value="ECO:0007669"/>
    <property type="project" value="InterPro"/>
</dbReference>
<dbReference type="Proteomes" id="UP000504609">
    <property type="component" value="Unplaced"/>
</dbReference>
<dbReference type="SUPFAM" id="SSF48150">
    <property type="entry name" value="DNA-glycosylase"/>
    <property type="match status" value="1"/>
</dbReference>
<dbReference type="PANTHER" id="PTHR15074:SF0">
    <property type="entry name" value="METHYL-CPG-BINDING DOMAIN PROTEIN 4-LIKE PROTEIN"/>
    <property type="match status" value="1"/>
</dbReference>
<dbReference type="InterPro" id="IPR045138">
    <property type="entry name" value="MeCP2/MBD4"/>
</dbReference>
<protein>
    <submittedName>
        <fullName evidence="6">Methyl-CpG-binding domain protein 4-like protein</fullName>
    </submittedName>
</protein>
<reference evidence="6" key="1">
    <citation type="submission" date="2025-08" db="UniProtKB">
        <authorList>
            <consortium name="RefSeq"/>
        </authorList>
    </citation>
    <scope>IDENTIFICATION</scope>
    <source>
        <tissue evidence="6">Young leaves</tissue>
    </source>
</reference>
<evidence type="ECO:0000313" key="5">
    <source>
        <dbReference type="Proteomes" id="UP000504609"/>
    </source>
</evidence>
<sequence length="542" mass="62582">MTATTIMNPNLSPPSSSSFPDFLFSQFAFQGCSSSRFRFPPSKCPSESNRQNPTPEDFTQKRTTLMAQNSPISTLEVLQTSESNHQKTAAGQEIPILCIEDLQDNPKRGSSTLTVEDVQEVSPKTPTSERERVLVHEPPILTLEDIQNAKSDHQPAIEPPLARRVLRFYRQFGFDEQIVQKTPPSVRNSMPVQRDERVVSRHFQESKSNQQGERIVSRYFQHSEIERAAHNEDEDEDEDVNVTDQPIKRSRVGQYRKRRRKDVASSSDNSKAYQRSIRKSSRFVKESGTDKRVRFVSRYFQNSEKNPEVEIEVSPPLQNSKTKQQGERIVSRFFQKSEEQEVVNNQQEVIQLPSQCAKSVKRIRKPAKERKVRDKVSARPRTTLSADELFLEAYRRKSSDDTWKPPPSGIRLLQQDHAYDPWRVLVICMLLNRTTGQQAKEVIPKLFTLCPDPKSALEVSQEQIEDIIRPLGLQRKRSLTIQRLSEMYLKESWSHVTQLPGVGKYGADAHAIFCTGYWTEVLPKDHMLNYYWEFLHSIKHLL</sequence>
<feature type="region of interest" description="Disordered" evidence="3">
    <location>
        <begin position="228"/>
        <end position="285"/>
    </location>
</feature>
<evidence type="ECO:0000256" key="2">
    <source>
        <dbReference type="ARBA" id="ARBA00023242"/>
    </source>
</evidence>
<dbReference type="InterPro" id="IPR003265">
    <property type="entry name" value="HhH-GPD_domain"/>
</dbReference>
<evidence type="ECO:0000313" key="6">
    <source>
        <dbReference type="RefSeq" id="XP_022931728.1"/>
    </source>
</evidence>
<dbReference type="Pfam" id="PF00730">
    <property type="entry name" value="HhH-GPD"/>
    <property type="match status" value="1"/>
</dbReference>
<dbReference type="PANTHER" id="PTHR15074">
    <property type="entry name" value="METHYL-CPG-BINDING PROTEIN"/>
    <property type="match status" value="1"/>
</dbReference>
<dbReference type="GO" id="GO:0003677">
    <property type="term" value="F:DNA binding"/>
    <property type="evidence" value="ECO:0007669"/>
    <property type="project" value="InterPro"/>
</dbReference>
<evidence type="ECO:0000256" key="1">
    <source>
        <dbReference type="ARBA" id="ARBA00004123"/>
    </source>
</evidence>
<feature type="domain" description="HhH-GPD" evidence="4">
    <location>
        <begin position="428"/>
        <end position="501"/>
    </location>
</feature>
<feature type="region of interest" description="Disordered" evidence="3">
    <location>
        <begin position="181"/>
        <end position="213"/>
    </location>
</feature>
<dbReference type="Gene3D" id="1.10.340.30">
    <property type="entry name" value="Hypothetical protein, domain 2"/>
    <property type="match status" value="1"/>
</dbReference>
<feature type="compositionally biased region" description="Polar residues" evidence="3">
    <location>
        <begin position="264"/>
        <end position="273"/>
    </location>
</feature>
<organism evidence="5 6">
    <name type="scientific">Cucurbita moschata</name>
    <name type="common">Winter crookneck squash</name>
    <name type="synonym">Cucurbita pepo var. moschata</name>
    <dbReference type="NCBI Taxonomy" id="3662"/>
    <lineage>
        <taxon>Eukaryota</taxon>
        <taxon>Viridiplantae</taxon>
        <taxon>Streptophyta</taxon>
        <taxon>Embryophyta</taxon>
        <taxon>Tracheophyta</taxon>
        <taxon>Spermatophyta</taxon>
        <taxon>Magnoliopsida</taxon>
        <taxon>eudicotyledons</taxon>
        <taxon>Gunneridae</taxon>
        <taxon>Pentapetalae</taxon>
        <taxon>rosids</taxon>
        <taxon>fabids</taxon>
        <taxon>Cucurbitales</taxon>
        <taxon>Cucurbitaceae</taxon>
        <taxon>Cucurbiteae</taxon>
        <taxon>Cucurbita</taxon>
    </lineage>
</organism>
<evidence type="ECO:0000259" key="4">
    <source>
        <dbReference type="Pfam" id="PF00730"/>
    </source>
</evidence>
<dbReference type="RefSeq" id="XP_022931728.1">
    <property type="nucleotide sequence ID" value="XM_023075960.1"/>
</dbReference>
<dbReference type="KEGG" id="cmos:111437878"/>
<dbReference type="GeneID" id="111437878"/>